<feature type="non-terminal residue" evidence="1">
    <location>
        <position position="50"/>
    </location>
</feature>
<dbReference type="AlphaFoldDB" id="A0AA38CM07"/>
<name>A0AA38CM07_TAXCH</name>
<reference evidence="1 2" key="1">
    <citation type="journal article" date="2021" name="Nat. Plants">
        <title>The Taxus genome provides insights into paclitaxel biosynthesis.</title>
        <authorList>
            <person name="Xiong X."/>
            <person name="Gou J."/>
            <person name="Liao Q."/>
            <person name="Li Y."/>
            <person name="Zhou Q."/>
            <person name="Bi G."/>
            <person name="Li C."/>
            <person name="Du R."/>
            <person name="Wang X."/>
            <person name="Sun T."/>
            <person name="Guo L."/>
            <person name="Liang H."/>
            <person name="Lu P."/>
            <person name="Wu Y."/>
            <person name="Zhang Z."/>
            <person name="Ro D.K."/>
            <person name="Shang Y."/>
            <person name="Huang S."/>
            <person name="Yan J."/>
        </authorList>
    </citation>
    <scope>NUCLEOTIDE SEQUENCE [LARGE SCALE GENOMIC DNA]</scope>
    <source>
        <strain evidence="1">Ta-2019</strain>
    </source>
</reference>
<gene>
    <name evidence="1" type="ORF">KI387_013805</name>
</gene>
<accession>A0AA38CM07</accession>
<dbReference type="Proteomes" id="UP000824469">
    <property type="component" value="Unassembled WGS sequence"/>
</dbReference>
<organism evidence="1 2">
    <name type="scientific">Taxus chinensis</name>
    <name type="common">Chinese yew</name>
    <name type="synonym">Taxus wallichiana var. chinensis</name>
    <dbReference type="NCBI Taxonomy" id="29808"/>
    <lineage>
        <taxon>Eukaryota</taxon>
        <taxon>Viridiplantae</taxon>
        <taxon>Streptophyta</taxon>
        <taxon>Embryophyta</taxon>
        <taxon>Tracheophyta</taxon>
        <taxon>Spermatophyta</taxon>
        <taxon>Pinopsida</taxon>
        <taxon>Pinidae</taxon>
        <taxon>Conifers II</taxon>
        <taxon>Cupressales</taxon>
        <taxon>Taxaceae</taxon>
        <taxon>Taxus</taxon>
    </lineage>
</organism>
<dbReference type="EMBL" id="JAHRHJ020000009">
    <property type="protein sequence ID" value="KAH9302222.1"/>
    <property type="molecule type" value="Genomic_DNA"/>
</dbReference>
<evidence type="ECO:0000313" key="2">
    <source>
        <dbReference type="Proteomes" id="UP000824469"/>
    </source>
</evidence>
<evidence type="ECO:0008006" key="3">
    <source>
        <dbReference type="Google" id="ProtNLM"/>
    </source>
</evidence>
<evidence type="ECO:0000313" key="1">
    <source>
        <dbReference type="EMBL" id="KAH9302222.1"/>
    </source>
</evidence>
<keyword evidence="2" id="KW-1185">Reference proteome</keyword>
<feature type="non-terminal residue" evidence="1">
    <location>
        <position position="1"/>
    </location>
</feature>
<protein>
    <recommendedName>
        <fullName evidence="3">Reverse transcriptase</fullName>
    </recommendedName>
</protein>
<proteinExistence type="predicted"/>
<sequence length="50" mass="5560">KEHLQAVKWILQYLRGTMGVVLCYSGSDTTLHGYVDLDMAGDVDSKRSTT</sequence>
<comment type="caution">
    <text evidence="1">The sequence shown here is derived from an EMBL/GenBank/DDBJ whole genome shotgun (WGS) entry which is preliminary data.</text>
</comment>